<proteinExistence type="predicted"/>
<comment type="caution">
    <text evidence="3">The sequence shown here is derived from an EMBL/GenBank/DDBJ whole genome shotgun (WGS) entry which is preliminary data.</text>
</comment>
<dbReference type="PANTHER" id="PTHR45418:SF5">
    <property type="entry name" value="BRCA2-INTERACTING PROTEIN-LIKE-RELATED"/>
    <property type="match status" value="1"/>
</dbReference>
<evidence type="ECO:0000313" key="3">
    <source>
        <dbReference type="EMBL" id="GAB1302786.1"/>
    </source>
</evidence>
<protein>
    <submittedName>
        <fullName evidence="3">Uncharacterized protein</fullName>
    </submittedName>
</protein>
<sequence length="249" mass="28305">MQTLWRWMSSLFLRRTETEEKLQAWFQDNSYFQSVQGVVTSLCTDYGWINESIFFNTDVISDNTPLKIGTNVLALVEENNRSHILKAIKYSRRSECESEVKAMNALPEGSEPSKLGRKLCIRCVTSVTEEDVYISKEKCFPLYMFSGAFKPFKGDLLLIEYSTNPGTSKNNIHSVSPLNSQYMEEVCITSIDGRNGVVDDIVFFTLDYLHTPPGYTPSLYDIVNVLAVDSIQPYCSYRAVSMTPVEMVN</sequence>
<gene>
    <name evidence="3" type="ORF">APTSU1_001802500</name>
</gene>
<keyword evidence="2" id="KW-0963">Cytoplasm</keyword>
<name>A0ABQ0FUP0_APOSI</name>
<evidence type="ECO:0000256" key="1">
    <source>
        <dbReference type="ARBA" id="ARBA00004496"/>
    </source>
</evidence>
<organism evidence="3 4">
    <name type="scientific">Apodemus speciosus</name>
    <name type="common">Large Japanese field mouse</name>
    <dbReference type="NCBI Taxonomy" id="105296"/>
    <lineage>
        <taxon>Eukaryota</taxon>
        <taxon>Metazoa</taxon>
        <taxon>Chordata</taxon>
        <taxon>Craniata</taxon>
        <taxon>Vertebrata</taxon>
        <taxon>Euteleostomi</taxon>
        <taxon>Mammalia</taxon>
        <taxon>Eutheria</taxon>
        <taxon>Euarchontoglires</taxon>
        <taxon>Glires</taxon>
        <taxon>Rodentia</taxon>
        <taxon>Myomorpha</taxon>
        <taxon>Muroidea</taxon>
        <taxon>Muridae</taxon>
        <taxon>Murinae</taxon>
        <taxon>Apodemus</taxon>
    </lineage>
</organism>
<dbReference type="PANTHER" id="PTHR45418">
    <property type="entry name" value="CANCER/TESTIS ANTIGEN 55"/>
    <property type="match status" value="1"/>
</dbReference>
<dbReference type="EMBL" id="BAAFST010000020">
    <property type="protein sequence ID" value="GAB1302786.1"/>
    <property type="molecule type" value="Genomic_DNA"/>
</dbReference>
<evidence type="ECO:0000256" key="2">
    <source>
        <dbReference type="ARBA" id="ARBA00022490"/>
    </source>
</evidence>
<keyword evidence="4" id="KW-1185">Reference proteome</keyword>
<reference evidence="3 4" key="1">
    <citation type="submission" date="2024-08" db="EMBL/GenBank/DDBJ databases">
        <title>The draft genome of Apodemus speciosus.</title>
        <authorList>
            <person name="Nabeshima K."/>
            <person name="Suzuki S."/>
            <person name="Onuma M."/>
        </authorList>
    </citation>
    <scope>NUCLEOTIDE SEQUENCE [LARGE SCALE GENOMIC DNA]</scope>
    <source>
        <strain evidence="3">IB14-021</strain>
    </source>
</reference>
<evidence type="ECO:0000313" key="4">
    <source>
        <dbReference type="Proteomes" id="UP001623349"/>
    </source>
</evidence>
<comment type="subcellular location">
    <subcellularLocation>
        <location evidence="1">Cytoplasm</location>
    </subcellularLocation>
</comment>
<dbReference type="Proteomes" id="UP001623349">
    <property type="component" value="Unassembled WGS sequence"/>
</dbReference>
<accession>A0ABQ0FUP0</accession>